<evidence type="ECO:0000256" key="7">
    <source>
        <dbReference type="RuleBase" id="RU363032"/>
    </source>
</evidence>
<comment type="subcellular location">
    <subcellularLocation>
        <location evidence="1 7">Cell membrane</location>
        <topology evidence="1 7">Multi-pass membrane protein</topology>
    </subcellularLocation>
</comment>
<evidence type="ECO:0000256" key="4">
    <source>
        <dbReference type="ARBA" id="ARBA00022692"/>
    </source>
</evidence>
<comment type="similarity">
    <text evidence="7">Belongs to the binding-protein-dependent transport system permease family.</text>
</comment>
<dbReference type="PANTHER" id="PTHR43744:SF8">
    <property type="entry name" value="SN-GLYCEROL-3-PHOSPHATE TRANSPORT SYSTEM PERMEASE PROTEIN UGPE"/>
    <property type="match status" value="1"/>
</dbReference>
<dbReference type="EMBL" id="FQTT01000009">
    <property type="protein sequence ID" value="SHE25059.1"/>
    <property type="molecule type" value="Genomic_DNA"/>
</dbReference>
<evidence type="ECO:0000256" key="1">
    <source>
        <dbReference type="ARBA" id="ARBA00004651"/>
    </source>
</evidence>
<keyword evidence="4 7" id="KW-0812">Transmembrane</keyword>
<proteinExistence type="inferred from homology"/>
<evidence type="ECO:0000259" key="8">
    <source>
        <dbReference type="PROSITE" id="PS50928"/>
    </source>
</evidence>
<protein>
    <recommendedName>
        <fullName evidence="8">ABC transmembrane type-1 domain-containing protein</fullName>
    </recommendedName>
</protein>
<evidence type="ECO:0000256" key="5">
    <source>
        <dbReference type="ARBA" id="ARBA00022989"/>
    </source>
</evidence>
<dbReference type="Pfam" id="PF00528">
    <property type="entry name" value="BPD_transp_1"/>
    <property type="match status" value="1"/>
</dbReference>
<evidence type="ECO:0000256" key="3">
    <source>
        <dbReference type="ARBA" id="ARBA00022475"/>
    </source>
</evidence>
<feature type="transmembrane region" description="Helical" evidence="7">
    <location>
        <begin position="151"/>
        <end position="169"/>
    </location>
</feature>
<name>A0A1M4RYQ2_9ACTO</name>
<dbReference type="PANTHER" id="PTHR43744">
    <property type="entry name" value="ABC TRANSPORTER PERMEASE PROTEIN MG189-RELATED-RELATED"/>
    <property type="match status" value="1"/>
</dbReference>
<dbReference type="RefSeq" id="WP_073329119.1">
    <property type="nucleotide sequence ID" value="NZ_FQTT01000009.1"/>
</dbReference>
<keyword evidence="2 7" id="KW-0813">Transport</keyword>
<dbReference type="CDD" id="cd06261">
    <property type="entry name" value="TM_PBP2"/>
    <property type="match status" value="1"/>
</dbReference>
<accession>A0A1M4RYQ2</accession>
<dbReference type="GO" id="GO:0055085">
    <property type="term" value="P:transmembrane transport"/>
    <property type="evidence" value="ECO:0007669"/>
    <property type="project" value="InterPro"/>
</dbReference>
<dbReference type="GO" id="GO:0005886">
    <property type="term" value="C:plasma membrane"/>
    <property type="evidence" value="ECO:0007669"/>
    <property type="project" value="UniProtKB-SubCell"/>
</dbReference>
<evidence type="ECO:0000313" key="9">
    <source>
        <dbReference type="EMBL" id="SHE25059.1"/>
    </source>
</evidence>
<dbReference type="PROSITE" id="PS50928">
    <property type="entry name" value="ABC_TM1"/>
    <property type="match status" value="1"/>
</dbReference>
<feature type="transmembrane region" description="Helical" evidence="7">
    <location>
        <begin position="21"/>
        <end position="41"/>
    </location>
</feature>
<evidence type="ECO:0000313" key="10">
    <source>
        <dbReference type="Proteomes" id="UP000184291"/>
    </source>
</evidence>
<gene>
    <name evidence="9" type="ORF">ACGLYG10_1271</name>
</gene>
<dbReference type="InterPro" id="IPR000515">
    <property type="entry name" value="MetI-like"/>
</dbReference>
<keyword evidence="5 7" id="KW-1133">Transmembrane helix</keyword>
<organism evidence="9 10">
    <name type="scientific">Actinomyces glycerinitolerans</name>
    <dbReference type="NCBI Taxonomy" id="1892869"/>
    <lineage>
        <taxon>Bacteria</taxon>
        <taxon>Bacillati</taxon>
        <taxon>Actinomycetota</taxon>
        <taxon>Actinomycetes</taxon>
        <taxon>Actinomycetales</taxon>
        <taxon>Actinomycetaceae</taxon>
        <taxon>Actinomyces</taxon>
    </lineage>
</organism>
<feature type="domain" description="ABC transmembrane type-1" evidence="8">
    <location>
        <begin position="80"/>
        <end position="269"/>
    </location>
</feature>
<dbReference type="SUPFAM" id="SSF161098">
    <property type="entry name" value="MetI-like"/>
    <property type="match status" value="1"/>
</dbReference>
<evidence type="ECO:0000256" key="2">
    <source>
        <dbReference type="ARBA" id="ARBA00022448"/>
    </source>
</evidence>
<feature type="transmembrane region" description="Helical" evidence="7">
    <location>
        <begin position="115"/>
        <end position="139"/>
    </location>
</feature>
<dbReference type="Proteomes" id="UP000184291">
    <property type="component" value="Unassembled WGS sequence"/>
</dbReference>
<dbReference type="Gene3D" id="1.10.3720.10">
    <property type="entry name" value="MetI-like"/>
    <property type="match status" value="1"/>
</dbReference>
<feature type="transmembrane region" description="Helical" evidence="7">
    <location>
        <begin position="84"/>
        <end position="106"/>
    </location>
</feature>
<keyword evidence="10" id="KW-1185">Reference proteome</keyword>
<feature type="transmembrane region" description="Helical" evidence="7">
    <location>
        <begin position="246"/>
        <end position="269"/>
    </location>
</feature>
<sequence>MATRSKRIKEGGPQERKSITLTLLMWVVAAIYAFPVLWFVLSSFKSNGELFSFPLSFLPRSWTLGGYAEAWTRFNFANYFKNTFIVAFTTTVLTVMVSAATGYALAKYKNRWLKVLFVCLLMTTMLPTEVILSPTFLVIRDLGLYNNLAGLIMPSIMTATGVFMFRQFYMGVPDELLEAARIDGSGEFQTFFRIMLPLARPTAVTLAIFSFQWRWNDYIWPLIVISDNDKYTLQVALRSIVGAENINWSVLLSASVISILPLLVIYLVFQRNIMDANLGSGIKD</sequence>
<dbReference type="OrthoDB" id="61122at2"/>
<keyword evidence="6 7" id="KW-0472">Membrane</keyword>
<dbReference type="InterPro" id="IPR035906">
    <property type="entry name" value="MetI-like_sf"/>
</dbReference>
<evidence type="ECO:0000256" key="6">
    <source>
        <dbReference type="ARBA" id="ARBA00023136"/>
    </source>
</evidence>
<reference evidence="10" key="1">
    <citation type="submission" date="2016-09" db="EMBL/GenBank/DDBJ databases">
        <authorList>
            <person name="Strepis N."/>
        </authorList>
    </citation>
    <scope>NUCLEOTIDE SEQUENCE [LARGE SCALE GENOMIC DNA]</scope>
</reference>
<keyword evidence="3" id="KW-1003">Cell membrane</keyword>
<dbReference type="STRING" id="1892869.ACGLYG10_1271"/>
<dbReference type="AlphaFoldDB" id="A0A1M4RYQ2"/>